<accession>A0A135V762</accession>
<dbReference type="AlphaFoldDB" id="A0A135V762"/>
<keyword evidence="2" id="KW-1185">Reference proteome</keyword>
<dbReference type="OrthoDB" id="47007at2759"/>
<name>A0A135V762_9PEZI</name>
<gene>
    <name evidence="1" type="ORF">CSAL01_10360</name>
</gene>
<reference evidence="1 2" key="1">
    <citation type="submission" date="2014-02" db="EMBL/GenBank/DDBJ databases">
        <title>The genome sequence of Colletotrichum salicis CBS 607.94.</title>
        <authorList>
            <person name="Baroncelli R."/>
            <person name="Thon M.R."/>
        </authorList>
    </citation>
    <scope>NUCLEOTIDE SEQUENCE [LARGE SCALE GENOMIC DNA]</scope>
    <source>
        <strain evidence="1 2">CBS 607.94</strain>
    </source>
</reference>
<comment type="caution">
    <text evidence="1">The sequence shown here is derived from an EMBL/GenBank/DDBJ whole genome shotgun (WGS) entry which is preliminary data.</text>
</comment>
<protein>
    <submittedName>
        <fullName evidence="1">Heterokaryon incompatibility protein</fullName>
    </submittedName>
</protein>
<dbReference type="PANTHER" id="PTHR33112">
    <property type="entry name" value="DOMAIN PROTEIN, PUTATIVE-RELATED"/>
    <property type="match status" value="1"/>
</dbReference>
<evidence type="ECO:0000313" key="1">
    <source>
        <dbReference type="EMBL" id="KXH68347.1"/>
    </source>
</evidence>
<dbReference type="PANTHER" id="PTHR33112:SF9">
    <property type="entry name" value="HETEROKARYON INCOMPATIBILITY DOMAIN-CONTAINING PROTEIN"/>
    <property type="match status" value="1"/>
</dbReference>
<proteinExistence type="predicted"/>
<dbReference type="Proteomes" id="UP000070121">
    <property type="component" value="Unassembled WGS sequence"/>
</dbReference>
<sequence>MADIFQNAFITLAASKAVKSSRGLYTSSLDPKHQAQALSLVNDEDDSKVMLRAYSELLHIDSFWSYFPITKRAWVFQERLLSGRVVHFAGSEVNWDCRSKRMCECGEISTSTSLPENIQFSGSLAELSGQYSSITEEQSPSAQGNGQNDDLDYSKFTPALLRSPKWTKSDKMWRQTVQSYCALNLTFSKDIFPALGGIAKLWNPEYEKLYRAGLWMDSLHLALLWLVYNPESVLMYGEPHHVHGHLLSTTTMSSSASTLIRIPEIRAVCVPAGIVDPTGELDSAHLLLSTFAISGTLVKWLGVLVEYGVSPVWLVVGNLWISQGDGNTRGLQLDAPINNTDAAWSIPIRVIRITDFGVKTSNHPEMACLIIRSKQAEITGEGVDYERLGYVRFVEQGSSQTPVIRSEHSTLEPSIEAWIKTYREHIAGIDMRELKASNLERLKD</sequence>
<evidence type="ECO:0000313" key="2">
    <source>
        <dbReference type="Proteomes" id="UP000070121"/>
    </source>
</evidence>
<organism evidence="1 2">
    <name type="scientific">Colletotrichum salicis</name>
    <dbReference type="NCBI Taxonomy" id="1209931"/>
    <lineage>
        <taxon>Eukaryota</taxon>
        <taxon>Fungi</taxon>
        <taxon>Dikarya</taxon>
        <taxon>Ascomycota</taxon>
        <taxon>Pezizomycotina</taxon>
        <taxon>Sordariomycetes</taxon>
        <taxon>Hypocreomycetidae</taxon>
        <taxon>Glomerellales</taxon>
        <taxon>Glomerellaceae</taxon>
        <taxon>Colletotrichum</taxon>
        <taxon>Colletotrichum acutatum species complex</taxon>
    </lineage>
</organism>
<dbReference type="EMBL" id="JFFI01000323">
    <property type="protein sequence ID" value="KXH68347.1"/>
    <property type="molecule type" value="Genomic_DNA"/>
</dbReference>
<dbReference type="STRING" id="1209931.A0A135V762"/>